<feature type="domain" description="Isopenicillin N synthase-like Fe(2+) 2OG dioxygenase" evidence="1">
    <location>
        <begin position="3"/>
        <end position="51"/>
    </location>
</feature>
<dbReference type="InterPro" id="IPR050231">
    <property type="entry name" value="Iron_ascorbate_oxido_reductase"/>
</dbReference>
<reference evidence="2 3" key="1">
    <citation type="journal article" date="2017" name="Genome Biol.">
        <title>New reference genome sequences of hot pepper reveal the massive evolution of plant disease-resistance genes by retroduplication.</title>
        <authorList>
            <person name="Kim S."/>
            <person name="Park J."/>
            <person name="Yeom S.I."/>
            <person name="Kim Y.M."/>
            <person name="Seo E."/>
            <person name="Kim K.T."/>
            <person name="Kim M.S."/>
            <person name="Lee J.M."/>
            <person name="Cheong K."/>
            <person name="Shin H.S."/>
            <person name="Kim S.B."/>
            <person name="Han K."/>
            <person name="Lee J."/>
            <person name="Park M."/>
            <person name="Lee H.A."/>
            <person name="Lee H.Y."/>
            <person name="Lee Y."/>
            <person name="Oh S."/>
            <person name="Lee J.H."/>
            <person name="Choi E."/>
            <person name="Choi E."/>
            <person name="Lee S.E."/>
            <person name="Jeon J."/>
            <person name="Kim H."/>
            <person name="Choi G."/>
            <person name="Song H."/>
            <person name="Lee J."/>
            <person name="Lee S.C."/>
            <person name="Kwon J.K."/>
            <person name="Lee H.Y."/>
            <person name="Koo N."/>
            <person name="Hong Y."/>
            <person name="Kim R.W."/>
            <person name="Kang W.H."/>
            <person name="Huh J.H."/>
            <person name="Kang B.C."/>
            <person name="Yang T.J."/>
            <person name="Lee Y.H."/>
            <person name="Bennetzen J.L."/>
            <person name="Choi D."/>
        </authorList>
    </citation>
    <scope>NUCLEOTIDE SEQUENCE [LARGE SCALE GENOMIC DNA]</scope>
    <source>
        <strain evidence="3">cv. PBC81</strain>
    </source>
</reference>
<sequence length="276" mass="31432">MDSGWIFCHVKELVVNIGDTLQAWSNDKLRSSEHRVVLKKLMNYFSLVFFCYFKDEKVILAPDEVVGEENSRIYKSFVCYDYLKFRVNNEKVNKSMRMYTSRQNIQNSASQIDVSGGKRKAIVIHMPYRLRKAWSLRRNSMARVIETCRLRPKGFSPKLDHSCVAIDVRPVAQTIHLSQQVSDIFCIVAINYSAVAPVLDNMASKKIETKSSPSKGTSEAARLHPPLYELALQALSQSGAEYDEHGEEKCLKEMIQMIIALPPKSWSKPSALIIIP</sequence>
<keyword evidence="3" id="KW-1185">Reference proteome</keyword>
<gene>
    <name evidence="2" type="ORF">CQW23_27981</name>
</gene>
<evidence type="ECO:0000259" key="1">
    <source>
        <dbReference type="Pfam" id="PF03171"/>
    </source>
</evidence>
<evidence type="ECO:0000313" key="3">
    <source>
        <dbReference type="Proteomes" id="UP000224567"/>
    </source>
</evidence>
<evidence type="ECO:0000313" key="2">
    <source>
        <dbReference type="EMBL" id="PHT31644.1"/>
    </source>
</evidence>
<dbReference type="Gene3D" id="2.60.120.330">
    <property type="entry name" value="B-lactam Antibiotic, Isopenicillin N Synthase, Chain"/>
    <property type="match status" value="1"/>
</dbReference>
<name>A0A2G2VF90_CAPBA</name>
<accession>A0A2G2VF90</accession>
<dbReference type="SUPFAM" id="SSF51197">
    <property type="entry name" value="Clavaminate synthase-like"/>
    <property type="match status" value="1"/>
</dbReference>
<organism evidence="2 3">
    <name type="scientific">Capsicum baccatum</name>
    <name type="common">Peruvian pepper</name>
    <dbReference type="NCBI Taxonomy" id="33114"/>
    <lineage>
        <taxon>Eukaryota</taxon>
        <taxon>Viridiplantae</taxon>
        <taxon>Streptophyta</taxon>
        <taxon>Embryophyta</taxon>
        <taxon>Tracheophyta</taxon>
        <taxon>Spermatophyta</taxon>
        <taxon>Magnoliopsida</taxon>
        <taxon>eudicotyledons</taxon>
        <taxon>Gunneridae</taxon>
        <taxon>Pentapetalae</taxon>
        <taxon>asterids</taxon>
        <taxon>lamiids</taxon>
        <taxon>Solanales</taxon>
        <taxon>Solanaceae</taxon>
        <taxon>Solanoideae</taxon>
        <taxon>Capsiceae</taxon>
        <taxon>Capsicum</taxon>
    </lineage>
</organism>
<dbReference type="InterPro" id="IPR027443">
    <property type="entry name" value="IPNS-like_sf"/>
</dbReference>
<dbReference type="InterPro" id="IPR044861">
    <property type="entry name" value="IPNS-like_FE2OG_OXY"/>
</dbReference>
<dbReference type="AlphaFoldDB" id="A0A2G2VF90"/>
<protein>
    <recommendedName>
        <fullName evidence="1">Isopenicillin N synthase-like Fe(2+) 2OG dioxygenase domain-containing protein</fullName>
    </recommendedName>
</protein>
<comment type="caution">
    <text evidence="2">The sequence shown here is derived from an EMBL/GenBank/DDBJ whole genome shotgun (WGS) entry which is preliminary data.</text>
</comment>
<dbReference type="EMBL" id="MLFT02000012">
    <property type="protein sequence ID" value="PHT31644.1"/>
    <property type="molecule type" value="Genomic_DNA"/>
</dbReference>
<dbReference type="Proteomes" id="UP000224567">
    <property type="component" value="Unassembled WGS sequence"/>
</dbReference>
<dbReference type="OrthoDB" id="288590at2759"/>
<dbReference type="Pfam" id="PF03171">
    <property type="entry name" value="2OG-FeII_Oxy"/>
    <property type="match status" value="1"/>
</dbReference>
<dbReference type="PANTHER" id="PTHR47990">
    <property type="entry name" value="2-OXOGLUTARATE (2OG) AND FE(II)-DEPENDENT OXYGENASE SUPERFAMILY PROTEIN-RELATED"/>
    <property type="match status" value="1"/>
</dbReference>
<proteinExistence type="predicted"/>
<reference evidence="3" key="2">
    <citation type="journal article" date="2017" name="J. Anim. Genet.">
        <title>Multiple reference genome sequences of hot pepper reveal the massive evolution of plant disease resistance genes by retroduplication.</title>
        <authorList>
            <person name="Kim S."/>
            <person name="Park J."/>
            <person name="Yeom S.-I."/>
            <person name="Kim Y.-M."/>
            <person name="Seo E."/>
            <person name="Kim K.-T."/>
            <person name="Kim M.-S."/>
            <person name="Lee J.M."/>
            <person name="Cheong K."/>
            <person name="Shin H.-S."/>
            <person name="Kim S.-B."/>
            <person name="Han K."/>
            <person name="Lee J."/>
            <person name="Park M."/>
            <person name="Lee H.-A."/>
            <person name="Lee H.-Y."/>
            <person name="Lee Y."/>
            <person name="Oh S."/>
            <person name="Lee J.H."/>
            <person name="Choi E."/>
            <person name="Choi E."/>
            <person name="Lee S.E."/>
            <person name="Jeon J."/>
            <person name="Kim H."/>
            <person name="Choi G."/>
            <person name="Song H."/>
            <person name="Lee J."/>
            <person name="Lee S.-C."/>
            <person name="Kwon J.-K."/>
            <person name="Lee H.-Y."/>
            <person name="Koo N."/>
            <person name="Hong Y."/>
            <person name="Kim R.W."/>
            <person name="Kang W.-H."/>
            <person name="Huh J.H."/>
            <person name="Kang B.-C."/>
            <person name="Yang T.-J."/>
            <person name="Lee Y.-H."/>
            <person name="Bennetzen J.L."/>
            <person name="Choi D."/>
        </authorList>
    </citation>
    <scope>NUCLEOTIDE SEQUENCE [LARGE SCALE GENOMIC DNA]</scope>
    <source>
        <strain evidence="3">cv. PBC81</strain>
    </source>
</reference>